<evidence type="ECO:0000313" key="2">
    <source>
        <dbReference type="EMBL" id="RUS86978.1"/>
    </source>
</evidence>
<gene>
    <name evidence="2" type="ORF">EGW08_005216</name>
</gene>
<comment type="caution">
    <text evidence="2">The sequence shown here is derived from an EMBL/GenBank/DDBJ whole genome shotgun (WGS) entry which is preliminary data.</text>
</comment>
<proteinExistence type="predicted"/>
<dbReference type="Proteomes" id="UP000271974">
    <property type="component" value="Unassembled WGS sequence"/>
</dbReference>
<sequence length="209" mass="23531">MELDNGLPHAYSNQFDATVFYIWTGYFTTMANLTSYWYATHTKRELRRTEYINRTGEPERENQTGHLAVKKMEFYLSLGESAEGGDAFPEIPVLSSTKAVRMSVAQVATTLSQPNPQWPHGRHLATPSQLPRDGLVKKVSCITGWVEVSWTLATLREEFCQPRSASTVQVLAMTDFLTGTSEDFKQAVDGSVGRGRGLHAQSTRLDFWY</sequence>
<reference evidence="2 3" key="1">
    <citation type="submission" date="2019-01" db="EMBL/GenBank/DDBJ databases">
        <title>A draft genome assembly of the solar-powered sea slug Elysia chlorotica.</title>
        <authorList>
            <person name="Cai H."/>
            <person name="Li Q."/>
            <person name="Fang X."/>
            <person name="Li J."/>
            <person name="Curtis N.E."/>
            <person name="Altenburger A."/>
            <person name="Shibata T."/>
            <person name="Feng M."/>
            <person name="Maeda T."/>
            <person name="Schwartz J.A."/>
            <person name="Shigenobu S."/>
            <person name="Lundholm N."/>
            <person name="Nishiyama T."/>
            <person name="Yang H."/>
            <person name="Hasebe M."/>
            <person name="Li S."/>
            <person name="Pierce S.K."/>
            <person name="Wang J."/>
        </authorList>
    </citation>
    <scope>NUCLEOTIDE SEQUENCE [LARGE SCALE GENOMIC DNA]</scope>
    <source>
        <strain evidence="2">EC2010</strain>
        <tissue evidence="2">Whole organism of an adult</tissue>
    </source>
</reference>
<keyword evidence="1" id="KW-0812">Transmembrane</keyword>
<dbReference type="EMBL" id="RQTK01000122">
    <property type="protein sequence ID" value="RUS86978.1"/>
    <property type="molecule type" value="Genomic_DNA"/>
</dbReference>
<dbReference type="AlphaFoldDB" id="A0A3S0ZZM6"/>
<keyword evidence="1" id="KW-1133">Transmembrane helix</keyword>
<protein>
    <submittedName>
        <fullName evidence="2">Uncharacterized protein</fullName>
    </submittedName>
</protein>
<organism evidence="2 3">
    <name type="scientific">Elysia chlorotica</name>
    <name type="common">Eastern emerald elysia</name>
    <name type="synonym">Sea slug</name>
    <dbReference type="NCBI Taxonomy" id="188477"/>
    <lineage>
        <taxon>Eukaryota</taxon>
        <taxon>Metazoa</taxon>
        <taxon>Spiralia</taxon>
        <taxon>Lophotrochozoa</taxon>
        <taxon>Mollusca</taxon>
        <taxon>Gastropoda</taxon>
        <taxon>Heterobranchia</taxon>
        <taxon>Euthyneura</taxon>
        <taxon>Panpulmonata</taxon>
        <taxon>Sacoglossa</taxon>
        <taxon>Placobranchoidea</taxon>
        <taxon>Plakobranchidae</taxon>
        <taxon>Elysia</taxon>
    </lineage>
</organism>
<name>A0A3S0ZZM6_ELYCH</name>
<evidence type="ECO:0000256" key="1">
    <source>
        <dbReference type="SAM" id="Phobius"/>
    </source>
</evidence>
<keyword evidence="1" id="KW-0472">Membrane</keyword>
<keyword evidence="3" id="KW-1185">Reference proteome</keyword>
<evidence type="ECO:0000313" key="3">
    <source>
        <dbReference type="Proteomes" id="UP000271974"/>
    </source>
</evidence>
<feature type="transmembrane region" description="Helical" evidence="1">
    <location>
        <begin position="20"/>
        <end position="39"/>
    </location>
</feature>
<accession>A0A3S0ZZM6</accession>